<dbReference type="GO" id="GO:0016491">
    <property type="term" value="F:oxidoreductase activity"/>
    <property type="evidence" value="ECO:0007669"/>
    <property type="project" value="UniProtKB-KW"/>
</dbReference>
<dbReference type="GO" id="GO:0046872">
    <property type="term" value="F:metal ion binding"/>
    <property type="evidence" value="ECO:0007669"/>
    <property type="project" value="UniProtKB-KW"/>
</dbReference>
<dbReference type="PANTHER" id="PTHR33099">
    <property type="entry name" value="FE2OG DIOXYGENASE DOMAIN-CONTAINING PROTEIN"/>
    <property type="match status" value="1"/>
</dbReference>
<dbReference type="EMBL" id="KQ085924">
    <property type="protein sequence ID" value="KLO15791.1"/>
    <property type="molecule type" value="Genomic_DNA"/>
</dbReference>
<gene>
    <name evidence="3" type="ORF">SCHPADRAFT_824127</name>
</gene>
<organism evidence="3 4">
    <name type="scientific">Schizopora paradoxa</name>
    <dbReference type="NCBI Taxonomy" id="27342"/>
    <lineage>
        <taxon>Eukaryota</taxon>
        <taxon>Fungi</taxon>
        <taxon>Dikarya</taxon>
        <taxon>Basidiomycota</taxon>
        <taxon>Agaricomycotina</taxon>
        <taxon>Agaricomycetes</taxon>
        <taxon>Hymenochaetales</taxon>
        <taxon>Schizoporaceae</taxon>
        <taxon>Schizopora</taxon>
    </lineage>
</organism>
<dbReference type="Pfam" id="PF13640">
    <property type="entry name" value="2OG-FeII_Oxy_3"/>
    <property type="match status" value="1"/>
</dbReference>
<evidence type="ECO:0000259" key="2">
    <source>
        <dbReference type="PROSITE" id="PS51471"/>
    </source>
</evidence>
<dbReference type="InParanoid" id="A0A0H2SFC0"/>
<evidence type="ECO:0000256" key="1">
    <source>
        <dbReference type="RuleBase" id="RU003682"/>
    </source>
</evidence>
<keyword evidence="1" id="KW-0479">Metal-binding</keyword>
<dbReference type="OrthoDB" id="27483at2759"/>
<proteinExistence type="inferred from homology"/>
<protein>
    <recommendedName>
        <fullName evidence="2">Fe2OG dioxygenase domain-containing protein</fullName>
    </recommendedName>
</protein>
<keyword evidence="1" id="KW-0560">Oxidoreductase</keyword>
<evidence type="ECO:0000313" key="3">
    <source>
        <dbReference type="EMBL" id="KLO15791.1"/>
    </source>
</evidence>
<feature type="domain" description="Fe2OG dioxygenase" evidence="2">
    <location>
        <begin position="144"/>
        <end position="246"/>
    </location>
</feature>
<dbReference type="PROSITE" id="PS51471">
    <property type="entry name" value="FE2OG_OXY"/>
    <property type="match status" value="1"/>
</dbReference>
<dbReference type="InterPro" id="IPR044862">
    <property type="entry name" value="Pro_4_hyd_alph_FE2OG_OXY"/>
</dbReference>
<dbReference type="Proteomes" id="UP000053477">
    <property type="component" value="Unassembled WGS sequence"/>
</dbReference>
<dbReference type="STRING" id="27342.A0A0H2SFC0"/>
<dbReference type="InterPro" id="IPR005123">
    <property type="entry name" value="Oxoglu/Fe-dep_dioxygenase_dom"/>
</dbReference>
<dbReference type="PANTHER" id="PTHR33099:SF14">
    <property type="entry name" value="PROLYL 4-HYDROXYLASE ALPHA SUBUNIT FE(2+) 2OG DIOXYGENASE DOMAIN-CONTAINING PROTEIN"/>
    <property type="match status" value="1"/>
</dbReference>
<sequence length="344" mass="37220">MSVSNTGTLSPPHRIYRAGTGVRQKLNALGATIIHRPPFCSGTLAVEPEELVLFYGRTTKDGEEVTGRLDFARTSDDDLQRLAGVCDAATFGLGQRDVLDLSYRSASKLDKEFFAPKLDVNRVGLIDLIRHSLLEGKEGNRGVVAELYKLNVYGKGSFFKAHKDTPRGESMFGSLVIVLPSEHEGGELVLRHEGQEWMFDSAKEIKVVKGPSIGFVAFFSDVEHEVKMVTSGYRVTLTYNLFFTDPGSSFVISRLSGSPPNAALGVAGSFKSTLATLLADTAFLPDGGYLGFGMRHEYPINTATKPEPGVDSLARLGEMLKGSDAAVAESCRSLGLKVTLNVVH</sequence>
<name>A0A0H2SFC0_9AGAM</name>
<reference evidence="3 4" key="1">
    <citation type="submission" date="2015-04" db="EMBL/GenBank/DDBJ databases">
        <title>Complete genome sequence of Schizopora paradoxa KUC8140, a cosmopolitan wood degrader in East Asia.</title>
        <authorList>
            <consortium name="DOE Joint Genome Institute"/>
            <person name="Min B."/>
            <person name="Park H."/>
            <person name="Jang Y."/>
            <person name="Kim J.-J."/>
            <person name="Kim K.H."/>
            <person name="Pangilinan J."/>
            <person name="Lipzen A."/>
            <person name="Riley R."/>
            <person name="Grigoriev I.V."/>
            <person name="Spatafora J.W."/>
            <person name="Choi I.-G."/>
        </authorList>
    </citation>
    <scope>NUCLEOTIDE SEQUENCE [LARGE SCALE GENOMIC DNA]</scope>
    <source>
        <strain evidence="3 4">KUC8140</strain>
    </source>
</reference>
<keyword evidence="1" id="KW-0408">Iron</keyword>
<accession>A0A0H2SFC0</accession>
<comment type="similarity">
    <text evidence="1">Belongs to the iron/ascorbate-dependent oxidoreductase family.</text>
</comment>
<dbReference type="AlphaFoldDB" id="A0A0H2SFC0"/>
<dbReference type="Gene3D" id="2.60.120.620">
    <property type="entry name" value="q2cbj1_9rhob like domain"/>
    <property type="match status" value="1"/>
</dbReference>
<evidence type="ECO:0000313" key="4">
    <source>
        <dbReference type="Proteomes" id="UP000053477"/>
    </source>
</evidence>
<feature type="non-terminal residue" evidence="3">
    <location>
        <position position="344"/>
    </location>
</feature>
<keyword evidence="4" id="KW-1185">Reference proteome</keyword>